<keyword evidence="2" id="KW-1185">Reference proteome</keyword>
<proteinExistence type="predicted"/>
<gene>
    <name evidence="1" type="ORF">FB567DRAFT_448906</name>
</gene>
<comment type="caution">
    <text evidence="1">The sequence shown here is derived from an EMBL/GenBank/DDBJ whole genome shotgun (WGS) entry which is preliminary data.</text>
</comment>
<reference evidence="1" key="1">
    <citation type="journal article" date="2021" name="Nat. Commun.">
        <title>Genetic determinants of endophytism in the Arabidopsis root mycobiome.</title>
        <authorList>
            <person name="Mesny F."/>
            <person name="Miyauchi S."/>
            <person name="Thiergart T."/>
            <person name="Pickel B."/>
            <person name="Atanasova L."/>
            <person name="Karlsson M."/>
            <person name="Huettel B."/>
            <person name="Barry K.W."/>
            <person name="Haridas S."/>
            <person name="Chen C."/>
            <person name="Bauer D."/>
            <person name="Andreopoulos W."/>
            <person name="Pangilinan J."/>
            <person name="LaButti K."/>
            <person name="Riley R."/>
            <person name="Lipzen A."/>
            <person name="Clum A."/>
            <person name="Drula E."/>
            <person name="Henrissat B."/>
            <person name="Kohler A."/>
            <person name="Grigoriev I.V."/>
            <person name="Martin F.M."/>
            <person name="Hacquard S."/>
        </authorList>
    </citation>
    <scope>NUCLEOTIDE SEQUENCE</scope>
    <source>
        <strain evidence="1">MPI-SDFR-AT-0120</strain>
    </source>
</reference>
<organism evidence="1 2">
    <name type="scientific">Paraphoma chrysanthemicola</name>
    <dbReference type="NCBI Taxonomy" id="798071"/>
    <lineage>
        <taxon>Eukaryota</taxon>
        <taxon>Fungi</taxon>
        <taxon>Dikarya</taxon>
        <taxon>Ascomycota</taxon>
        <taxon>Pezizomycotina</taxon>
        <taxon>Dothideomycetes</taxon>
        <taxon>Pleosporomycetidae</taxon>
        <taxon>Pleosporales</taxon>
        <taxon>Pleosporineae</taxon>
        <taxon>Phaeosphaeriaceae</taxon>
        <taxon>Paraphoma</taxon>
    </lineage>
</organism>
<dbReference type="EMBL" id="JAGMVJ010000015">
    <property type="protein sequence ID" value="KAH7080991.1"/>
    <property type="molecule type" value="Genomic_DNA"/>
</dbReference>
<evidence type="ECO:0000313" key="1">
    <source>
        <dbReference type="EMBL" id="KAH7080991.1"/>
    </source>
</evidence>
<protein>
    <submittedName>
        <fullName evidence="1">Uncharacterized protein</fullName>
    </submittedName>
</protein>
<dbReference type="Proteomes" id="UP000813461">
    <property type="component" value="Unassembled WGS sequence"/>
</dbReference>
<sequence length="83" mass="9360">MSSSSSSKSPVRAYSWAPTCKQSQSSCNHTHSLGTFSLKSALKKPFQGWSKELLRARDDDDDDYNFVSGYQRGCEPANYRRDC</sequence>
<accession>A0A8K0R0V3</accession>
<dbReference type="OrthoDB" id="3794676at2759"/>
<dbReference type="AlphaFoldDB" id="A0A8K0R0V3"/>
<name>A0A8K0R0V3_9PLEO</name>
<evidence type="ECO:0000313" key="2">
    <source>
        <dbReference type="Proteomes" id="UP000813461"/>
    </source>
</evidence>